<name>A0ABT0YBM1_9ACTN</name>
<evidence type="ECO:0000313" key="3">
    <source>
        <dbReference type="EMBL" id="MCM4082877.1"/>
    </source>
</evidence>
<reference evidence="3 4" key="1">
    <citation type="submission" date="2022-06" db="EMBL/GenBank/DDBJ databases">
        <title>Actinoplanes abujensis sp. nov., isolated from Nigerian arid soil.</title>
        <authorList>
            <person name="Ding P."/>
        </authorList>
    </citation>
    <scope>NUCLEOTIDE SEQUENCE [LARGE SCALE GENOMIC DNA]</scope>
    <source>
        <strain evidence="4">TRM88002</strain>
    </source>
</reference>
<feature type="region of interest" description="Disordered" evidence="1">
    <location>
        <begin position="101"/>
        <end position="120"/>
    </location>
</feature>
<dbReference type="Proteomes" id="UP001523216">
    <property type="component" value="Unassembled WGS sequence"/>
</dbReference>
<keyword evidence="4" id="KW-1185">Reference proteome</keyword>
<dbReference type="EMBL" id="JAMQOL010000052">
    <property type="protein sequence ID" value="MCM4082877.1"/>
    <property type="molecule type" value="Genomic_DNA"/>
</dbReference>
<feature type="compositionally biased region" description="Gly residues" evidence="1">
    <location>
        <begin position="110"/>
        <end position="120"/>
    </location>
</feature>
<evidence type="ECO:0008006" key="5">
    <source>
        <dbReference type="Google" id="ProtNLM"/>
    </source>
</evidence>
<dbReference type="RefSeq" id="WP_251802605.1">
    <property type="nucleotide sequence ID" value="NZ_JAMQOL010000052.1"/>
</dbReference>
<sequence length="120" mass="12975">MNKVSRVFAMTGLAVAAGLAMGAGPASAAPAAPAAKGSAVQVQDHKFKSKDRVVGYYRTMRACNRAGKIGEFRNKWDDFDCDRVQRGFKRGWVALEAQWDVRGHGHGGPKGHGPWGHGRR</sequence>
<gene>
    <name evidence="3" type="ORF">LXN57_35495</name>
</gene>
<dbReference type="InterPro" id="IPR006311">
    <property type="entry name" value="TAT_signal"/>
</dbReference>
<comment type="caution">
    <text evidence="3">The sequence shown here is derived from an EMBL/GenBank/DDBJ whole genome shotgun (WGS) entry which is preliminary data.</text>
</comment>
<keyword evidence="2" id="KW-0732">Signal</keyword>
<feature type="chain" id="PRO_5045408173" description="Serum amyloid A protein" evidence="2">
    <location>
        <begin position="29"/>
        <end position="120"/>
    </location>
</feature>
<proteinExistence type="predicted"/>
<organism evidence="3 4">
    <name type="scientific">Paractinoplanes hotanensis</name>
    <dbReference type="NCBI Taxonomy" id="2906497"/>
    <lineage>
        <taxon>Bacteria</taxon>
        <taxon>Bacillati</taxon>
        <taxon>Actinomycetota</taxon>
        <taxon>Actinomycetes</taxon>
        <taxon>Micromonosporales</taxon>
        <taxon>Micromonosporaceae</taxon>
        <taxon>Paractinoplanes</taxon>
    </lineage>
</organism>
<evidence type="ECO:0000256" key="2">
    <source>
        <dbReference type="SAM" id="SignalP"/>
    </source>
</evidence>
<accession>A0ABT0YBM1</accession>
<protein>
    <recommendedName>
        <fullName evidence="5">Serum amyloid A protein</fullName>
    </recommendedName>
</protein>
<evidence type="ECO:0000256" key="1">
    <source>
        <dbReference type="SAM" id="MobiDB-lite"/>
    </source>
</evidence>
<evidence type="ECO:0000313" key="4">
    <source>
        <dbReference type="Proteomes" id="UP001523216"/>
    </source>
</evidence>
<dbReference type="PROSITE" id="PS51318">
    <property type="entry name" value="TAT"/>
    <property type="match status" value="1"/>
</dbReference>
<feature type="signal peptide" evidence="2">
    <location>
        <begin position="1"/>
        <end position="28"/>
    </location>
</feature>